<dbReference type="GO" id="GO:0000045">
    <property type="term" value="P:autophagosome assembly"/>
    <property type="evidence" value="ECO:0007669"/>
    <property type="project" value="TreeGrafter"/>
</dbReference>
<feature type="binding site" evidence="5">
    <location>
        <position position="39"/>
    </location>
    <ligand>
        <name>ATP</name>
        <dbReference type="ChEBI" id="CHEBI:30616"/>
    </ligand>
</feature>
<dbReference type="InterPro" id="IPR017441">
    <property type="entry name" value="Protein_kinase_ATP_BS"/>
</dbReference>
<reference evidence="8" key="1">
    <citation type="submission" date="2021-01" db="EMBL/GenBank/DDBJ databases">
        <authorList>
            <consortium name="Genoscope - CEA"/>
            <person name="William W."/>
        </authorList>
    </citation>
    <scope>NUCLEOTIDE SEQUENCE</scope>
</reference>
<comment type="similarity">
    <text evidence="6">Belongs to the protein kinase superfamily.</text>
</comment>
<dbReference type="GO" id="GO:0004674">
    <property type="term" value="F:protein serine/threonine kinase activity"/>
    <property type="evidence" value="ECO:0007669"/>
    <property type="project" value="UniProtKB-KW"/>
</dbReference>
<evidence type="ECO:0000256" key="2">
    <source>
        <dbReference type="ARBA" id="ARBA00022741"/>
    </source>
</evidence>
<evidence type="ECO:0000313" key="9">
    <source>
        <dbReference type="Proteomes" id="UP000692954"/>
    </source>
</evidence>
<dbReference type="AlphaFoldDB" id="A0A8S1Q7P6"/>
<keyword evidence="6" id="KW-0723">Serine/threonine-protein kinase</keyword>
<dbReference type="PROSITE" id="PS50011">
    <property type="entry name" value="PROTEIN_KINASE_DOM"/>
    <property type="match status" value="1"/>
</dbReference>
<sequence length="485" mass="57723">MIADILQKKDYHFIKIIGKGAFANVYLAENKKKELFAIKVISIDLEESKESEKQLQYFEQEIHIYKNTQNENLVSLIEEFRENHTIYCVFEYCSKGDLNNFLKNCTLNESEIKSIFIEILKGIKYLHSNRIVHRDLKIDNILITENNVVKIADFGFAKYFTQGDILTSYCGTPATMAPEVLNQEKYDYKCDIWSLGVILYYMIYRKYHWNTKIKSLQDLQKELQNFKIIFDDNRFNLSQSGKDLLFRMLESNQQKRIDYDELFSHPWLGGALNDNYRISKIVIKKGFDSKIIGEIASKIRKQKNELLDIIQNLQTLSKNQDAKQLFNNLYDIINKEHQFNLQCEGIIYKQHSQIVDYKVESFQTLQKVYEKIKFEYLDIQPIEQKLMLFLEVYHLSNSLTITLQQKYSQEELDKITQNIQEFEMDQTREDLDKFYKLEVQELDPILRKNVENFFKARCIFNFGTEIQSQHQPFLSQISKEIQQKY</sequence>
<dbReference type="InterPro" id="IPR000719">
    <property type="entry name" value="Prot_kinase_dom"/>
</dbReference>
<dbReference type="GO" id="GO:0005829">
    <property type="term" value="C:cytosol"/>
    <property type="evidence" value="ECO:0007669"/>
    <property type="project" value="TreeGrafter"/>
</dbReference>
<feature type="domain" description="Protein kinase" evidence="7">
    <location>
        <begin position="11"/>
        <end position="268"/>
    </location>
</feature>
<dbReference type="PANTHER" id="PTHR24348:SF22">
    <property type="entry name" value="NON-SPECIFIC SERINE_THREONINE PROTEIN KINASE"/>
    <property type="match status" value="1"/>
</dbReference>
<evidence type="ECO:0000256" key="5">
    <source>
        <dbReference type="PROSITE-ProRule" id="PRU10141"/>
    </source>
</evidence>
<dbReference type="PANTHER" id="PTHR24348">
    <property type="entry name" value="SERINE/THREONINE-PROTEIN KINASE UNC-51-RELATED"/>
    <property type="match status" value="1"/>
</dbReference>
<evidence type="ECO:0000256" key="3">
    <source>
        <dbReference type="ARBA" id="ARBA00022777"/>
    </source>
</evidence>
<organism evidence="8 9">
    <name type="scientific">Paramecium sonneborni</name>
    <dbReference type="NCBI Taxonomy" id="65129"/>
    <lineage>
        <taxon>Eukaryota</taxon>
        <taxon>Sar</taxon>
        <taxon>Alveolata</taxon>
        <taxon>Ciliophora</taxon>
        <taxon>Intramacronucleata</taxon>
        <taxon>Oligohymenophorea</taxon>
        <taxon>Peniculida</taxon>
        <taxon>Parameciidae</taxon>
        <taxon>Paramecium</taxon>
    </lineage>
</organism>
<dbReference type="Proteomes" id="UP000692954">
    <property type="component" value="Unassembled WGS sequence"/>
</dbReference>
<keyword evidence="9" id="KW-1185">Reference proteome</keyword>
<accession>A0A8S1Q7P6</accession>
<gene>
    <name evidence="8" type="ORF">PSON_ATCC_30995.1.T0980125</name>
</gene>
<dbReference type="GO" id="GO:0016020">
    <property type="term" value="C:membrane"/>
    <property type="evidence" value="ECO:0007669"/>
    <property type="project" value="TreeGrafter"/>
</dbReference>
<dbReference type="GO" id="GO:0005776">
    <property type="term" value="C:autophagosome"/>
    <property type="evidence" value="ECO:0007669"/>
    <property type="project" value="TreeGrafter"/>
</dbReference>
<dbReference type="PROSITE" id="PS00108">
    <property type="entry name" value="PROTEIN_KINASE_ST"/>
    <property type="match status" value="1"/>
</dbReference>
<proteinExistence type="inferred from homology"/>
<comment type="caution">
    <text evidence="8">The sequence shown here is derived from an EMBL/GenBank/DDBJ whole genome shotgun (WGS) entry which is preliminary data.</text>
</comment>
<evidence type="ECO:0000313" key="8">
    <source>
        <dbReference type="EMBL" id="CAD8111539.1"/>
    </source>
</evidence>
<dbReference type="InterPro" id="IPR008271">
    <property type="entry name" value="Ser/Thr_kinase_AS"/>
</dbReference>
<dbReference type="GO" id="GO:0010506">
    <property type="term" value="P:regulation of autophagy"/>
    <property type="evidence" value="ECO:0007669"/>
    <property type="project" value="InterPro"/>
</dbReference>
<dbReference type="InterPro" id="IPR045269">
    <property type="entry name" value="Atg1-like"/>
</dbReference>
<protein>
    <recommendedName>
        <fullName evidence="7">Protein kinase domain-containing protein</fullName>
    </recommendedName>
</protein>
<evidence type="ECO:0000259" key="7">
    <source>
        <dbReference type="PROSITE" id="PS50011"/>
    </source>
</evidence>
<evidence type="ECO:0000256" key="4">
    <source>
        <dbReference type="ARBA" id="ARBA00022840"/>
    </source>
</evidence>
<dbReference type="OrthoDB" id="541276at2759"/>
<keyword evidence="3" id="KW-0418">Kinase</keyword>
<dbReference type="SMART" id="SM00220">
    <property type="entry name" value="S_TKc"/>
    <property type="match status" value="1"/>
</dbReference>
<dbReference type="GO" id="GO:0000407">
    <property type="term" value="C:phagophore assembly site"/>
    <property type="evidence" value="ECO:0007669"/>
    <property type="project" value="TreeGrafter"/>
</dbReference>
<dbReference type="GO" id="GO:0005524">
    <property type="term" value="F:ATP binding"/>
    <property type="evidence" value="ECO:0007669"/>
    <property type="project" value="UniProtKB-UniRule"/>
</dbReference>
<dbReference type="Pfam" id="PF00069">
    <property type="entry name" value="Pkinase"/>
    <property type="match status" value="1"/>
</dbReference>
<evidence type="ECO:0000256" key="1">
    <source>
        <dbReference type="ARBA" id="ARBA00022679"/>
    </source>
</evidence>
<keyword evidence="1" id="KW-0808">Transferase</keyword>
<keyword evidence="4 5" id="KW-0067">ATP-binding</keyword>
<name>A0A8S1Q7P6_9CILI</name>
<evidence type="ECO:0000256" key="6">
    <source>
        <dbReference type="RuleBase" id="RU000304"/>
    </source>
</evidence>
<dbReference type="EMBL" id="CAJJDN010000098">
    <property type="protein sequence ID" value="CAD8111539.1"/>
    <property type="molecule type" value="Genomic_DNA"/>
</dbReference>
<keyword evidence="2 5" id="KW-0547">Nucleotide-binding</keyword>
<dbReference type="PROSITE" id="PS00107">
    <property type="entry name" value="PROTEIN_KINASE_ATP"/>
    <property type="match status" value="1"/>
</dbReference>